<organism evidence="2">
    <name type="scientific">Anopheles sinensis</name>
    <name type="common">Mosquito</name>
    <dbReference type="NCBI Taxonomy" id="74873"/>
    <lineage>
        <taxon>Eukaryota</taxon>
        <taxon>Metazoa</taxon>
        <taxon>Ecdysozoa</taxon>
        <taxon>Arthropoda</taxon>
        <taxon>Hexapoda</taxon>
        <taxon>Insecta</taxon>
        <taxon>Pterygota</taxon>
        <taxon>Neoptera</taxon>
        <taxon>Endopterygota</taxon>
        <taxon>Diptera</taxon>
        <taxon>Nematocera</taxon>
        <taxon>Culicoidea</taxon>
        <taxon>Culicidae</taxon>
        <taxon>Anophelinae</taxon>
        <taxon>Anopheles</taxon>
    </lineage>
</organism>
<dbReference type="EMBL" id="ATLV01025859">
    <property type="status" value="NOT_ANNOTATED_CDS"/>
    <property type="molecule type" value="Genomic_DNA"/>
</dbReference>
<sequence>MSLCGTQGHNNYRSDALSRSYRHQWQRPIVVSRCLITAHFVSLPGLKSNAVKCPETCRCTSCTIMTSATAPRWPAGGGNRHDFEDDSFEPVR</sequence>
<dbReference type="VEuPathDB" id="VectorBase:ASIC020898"/>
<dbReference type="AlphaFoldDB" id="A0A084WR01"/>
<gene>
    <name evidence="2" type="ORF">ZHAS_00020898</name>
</gene>
<proteinExistence type="predicted"/>
<evidence type="ECO:0000313" key="4">
    <source>
        <dbReference type="Proteomes" id="UP000030765"/>
    </source>
</evidence>
<feature type="compositionally biased region" description="Basic and acidic residues" evidence="1">
    <location>
        <begin position="79"/>
        <end position="92"/>
    </location>
</feature>
<protein>
    <submittedName>
        <fullName evidence="2 3">Uncharacterized protein</fullName>
    </submittedName>
</protein>
<name>A0A084WR01_ANOSI</name>
<reference evidence="2 4" key="1">
    <citation type="journal article" date="2014" name="BMC Genomics">
        <title>Genome sequence of Anopheles sinensis provides insight into genetics basis of mosquito competence for malaria parasites.</title>
        <authorList>
            <person name="Zhou D."/>
            <person name="Zhang D."/>
            <person name="Ding G."/>
            <person name="Shi L."/>
            <person name="Hou Q."/>
            <person name="Ye Y."/>
            <person name="Xu Y."/>
            <person name="Zhou H."/>
            <person name="Xiong C."/>
            <person name="Li S."/>
            <person name="Yu J."/>
            <person name="Hong S."/>
            <person name="Yu X."/>
            <person name="Zou P."/>
            <person name="Chen C."/>
            <person name="Chang X."/>
            <person name="Wang W."/>
            <person name="Lv Y."/>
            <person name="Sun Y."/>
            <person name="Ma L."/>
            <person name="Shen B."/>
            <person name="Zhu C."/>
        </authorList>
    </citation>
    <scope>NUCLEOTIDE SEQUENCE [LARGE SCALE GENOMIC DNA]</scope>
</reference>
<reference evidence="3" key="2">
    <citation type="submission" date="2020-05" db="UniProtKB">
        <authorList>
            <consortium name="EnsemblMetazoa"/>
        </authorList>
    </citation>
    <scope>IDENTIFICATION</scope>
</reference>
<feature type="region of interest" description="Disordered" evidence="1">
    <location>
        <begin position="68"/>
        <end position="92"/>
    </location>
</feature>
<dbReference type="Proteomes" id="UP000030765">
    <property type="component" value="Unassembled WGS sequence"/>
</dbReference>
<keyword evidence="4" id="KW-1185">Reference proteome</keyword>
<evidence type="ECO:0000256" key="1">
    <source>
        <dbReference type="SAM" id="MobiDB-lite"/>
    </source>
</evidence>
<accession>A0A084WR01</accession>
<evidence type="ECO:0000313" key="3">
    <source>
        <dbReference type="EnsemblMetazoa" id="ASIC020898-PA"/>
    </source>
</evidence>
<dbReference type="EMBL" id="KE525401">
    <property type="protein sequence ID" value="KFB52645.1"/>
    <property type="molecule type" value="Genomic_DNA"/>
</dbReference>
<dbReference type="EnsemblMetazoa" id="ASIC020898-RA">
    <property type="protein sequence ID" value="ASIC020898-PA"/>
    <property type="gene ID" value="ASIC020898"/>
</dbReference>
<evidence type="ECO:0000313" key="2">
    <source>
        <dbReference type="EMBL" id="KFB52645.1"/>
    </source>
</evidence>